<evidence type="ECO:0000256" key="1">
    <source>
        <dbReference type="SAM" id="MobiDB-lite"/>
    </source>
</evidence>
<dbReference type="OrthoDB" id="9813368at2"/>
<protein>
    <recommendedName>
        <fullName evidence="4">Bacterial dipeptidyl-peptidase SH3 domain-containing protein</fullName>
    </recommendedName>
</protein>
<sequence length="113" mass="11892">MSASPHYPIPTGQLSLSGPIARPEPGTLPIRGDVAHIALSDRFLVPHYVVPTIMEVAASAAPVYLAMDRESDVILTLEPGATFEALDVTSNWVWGCCGPEGPSGYVARDAFAG</sequence>
<organism evidence="2 3">
    <name type="scientific">Parerythrobacter jejuensis</name>
    <dbReference type="NCBI Taxonomy" id="795812"/>
    <lineage>
        <taxon>Bacteria</taxon>
        <taxon>Pseudomonadati</taxon>
        <taxon>Pseudomonadota</taxon>
        <taxon>Alphaproteobacteria</taxon>
        <taxon>Sphingomonadales</taxon>
        <taxon>Erythrobacteraceae</taxon>
        <taxon>Parerythrobacter</taxon>
    </lineage>
</organism>
<comment type="caution">
    <text evidence="2">The sequence shown here is derived from an EMBL/GenBank/DDBJ whole genome shotgun (WGS) entry which is preliminary data.</text>
</comment>
<proteinExistence type="predicted"/>
<dbReference type="Proteomes" id="UP000446786">
    <property type="component" value="Unassembled WGS sequence"/>
</dbReference>
<evidence type="ECO:0000313" key="2">
    <source>
        <dbReference type="EMBL" id="MXP31623.1"/>
    </source>
</evidence>
<reference evidence="2 3" key="1">
    <citation type="submission" date="2019-12" db="EMBL/GenBank/DDBJ databases">
        <title>Genomic-based taxomic classification of the family Erythrobacteraceae.</title>
        <authorList>
            <person name="Xu L."/>
        </authorList>
    </citation>
    <scope>NUCLEOTIDE SEQUENCE [LARGE SCALE GENOMIC DNA]</scope>
    <source>
        <strain evidence="2 3">JCM 16677</strain>
    </source>
</reference>
<dbReference type="AlphaFoldDB" id="A0A845AR10"/>
<gene>
    <name evidence="2" type="ORF">GRI94_07285</name>
</gene>
<keyword evidence="3" id="KW-1185">Reference proteome</keyword>
<accession>A0A845AR10</accession>
<dbReference type="RefSeq" id="WP_160779047.1">
    <property type="nucleotide sequence ID" value="NZ_BAAAZF010000001.1"/>
</dbReference>
<evidence type="ECO:0008006" key="4">
    <source>
        <dbReference type="Google" id="ProtNLM"/>
    </source>
</evidence>
<name>A0A845AR10_9SPHN</name>
<dbReference type="EMBL" id="WTYE01000001">
    <property type="protein sequence ID" value="MXP31623.1"/>
    <property type="molecule type" value="Genomic_DNA"/>
</dbReference>
<feature type="region of interest" description="Disordered" evidence="1">
    <location>
        <begin position="1"/>
        <end position="20"/>
    </location>
</feature>
<evidence type="ECO:0000313" key="3">
    <source>
        <dbReference type="Proteomes" id="UP000446786"/>
    </source>
</evidence>